<feature type="modified residue" description="4-aspartylphosphate" evidence="5">
    <location>
        <position position="200"/>
    </location>
</feature>
<comment type="catalytic activity">
    <reaction evidence="1">
        <text>ATP + protein L-histidine = ADP + protein N-phospho-L-histidine.</text>
        <dbReference type="EC" id="2.7.13.3"/>
    </reaction>
</comment>
<dbReference type="PROSITE" id="PS50109">
    <property type="entry name" value="HIS_KIN"/>
    <property type="match status" value="1"/>
</dbReference>
<dbReference type="InterPro" id="IPR036890">
    <property type="entry name" value="HATPase_C_sf"/>
</dbReference>
<dbReference type="Gene3D" id="3.40.50.2300">
    <property type="match status" value="1"/>
</dbReference>
<dbReference type="EMBL" id="VGLS01000187">
    <property type="protein sequence ID" value="MBM3223720.1"/>
    <property type="molecule type" value="Genomic_DNA"/>
</dbReference>
<dbReference type="InterPro" id="IPR005467">
    <property type="entry name" value="His_kinase_dom"/>
</dbReference>
<sequence>MEGSRYSSTHQIIYSPRLSTRYDLWFKQLVSVLEVQLDDVTITETKPMNYGTLLPGPYVRLAVRDTGQGIPRELVHRIFDPFFTTKGPEEGTGMGLTVVQGIVRDHDGAIGVTSLPGQGCTFTLYFPRFHKPTEASGMPTVPVPRGTERVLFVDDEEPIARLGCMMLERLGYEAVLSLSSHEALSLFRANPAAFDLVITDHTMPTMTGATLTQELRRVRPDLPIILCSGFSHTMNADKAQALGLNAFLSKPFLHRDLGLAVRRVLDQRARHLPRENSL</sequence>
<dbReference type="Pfam" id="PF02518">
    <property type="entry name" value="HATPase_c"/>
    <property type="match status" value="1"/>
</dbReference>
<dbReference type="InterPro" id="IPR004358">
    <property type="entry name" value="Sig_transdc_His_kin-like_C"/>
</dbReference>
<dbReference type="InterPro" id="IPR011006">
    <property type="entry name" value="CheY-like_superfamily"/>
</dbReference>
<name>A0A937W1Y4_UNCTE</name>
<dbReference type="SMART" id="SM00448">
    <property type="entry name" value="REC"/>
    <property type="match status" value="1"/>
</dbReference>
<feature type="domain" description="Histidine kinase" evidence="6">
    <location>
        <begin position="59"/>
        <end position="130"/>
    </location>
</feature>
<dbReference type="GO" id="GO:0005886">
    <property type="term" value="C:plasma membrane"/>
    <property type="evidence" value="ECO:0007669"/>
    <property type="project" value="TreeGrafter"/>
</dbReference>
<dbReference type="SUPFAM" id="SSF55874">
    <property type="entry name" value="ATPase domain of HSP90 chaperone/DNA topoisomerase II/histidine kinase"/>
    <property type="match status" value="1"/>
</dbReference>
<dbReference type="GO" id="GO:0000155">
    <property type="term" value="F:phosphorelay sensor kinase activity"/>
    <property type="evidence" value="ECO:0007669"/>
    <property type="project" value="TreeGrafter"/>
</dbReference>
<evidence type="ECO:0000313" key="8">
    <source>
        <dbReference type="EMBL" id="MBM3223720.1"/>
    </source>
</evidence>
<dbReference type="Proteomes" id="UP000712673">
    <property type="component" value="Unassembled WGS sequence"/>
</dbReference>
<dbReference type="Pfam" id="PF00072">
    <property type="entry name" value="Response_reg"/>
    <property type="match status" value="1"/>
</dbReference>
<dbReference type="InterPro" id="IPR001789">
    <property type="entry name" value="Sig_transdc_resp-reg_receiver"/>
</dbReference>
<organism evidence="8 9">
    <name type="scientific">Tectimicrobiota bacterium</name>
    <dbReference type="NCBI Taxonomy" id="2528274"/>
    <lineage>
        <taxon>Bacteria</taxon>
        <taxon>Pseudomonadati</taxon>
        <taxon>Nitrospinota/Tectimicrobiota group</taxon>
        <taxon>Candidatus Tectimicrobiota</taxon>
    </lineage>
</organism>
<dbReference type="AlphaFoldDB" id="A0A937W1Y4"/>
<dbReference type="InterPro" id="IPR003594">
    <property type="entry name" value="HATPase_dom"/>
</dbReference>
<accession>A0A937W1Y4</accession>
<dbReference type="PANTHER" id="PTHR43047">
    <property type="entry name" value="TWO-COMPONENT HISTIDINE PROTEIN KINASE"/>
    <property type="match status" value="1"/>
</dbReference>
<dbReference type="GO" id="GO:0009927">
    <property type="term" value="F:histidine phosphotransfer kinase activity"/>
    <property type="evidence" value="ECO:0007669"/>
    <property type="project" value="TreeGrafter"/>
</dbReference>
<keyword evidence="5" id="KW-0597">Phosphoprotein</keyword>
<dbReference type="Gene3D" id="3.30.565.10">
    <property type="entry name" value="Histidine kinase-like ATPase, C-terminal domain"/>
    <property type="match status" value="1"/>
</dbReference>
<evidence type="ECO:0000259" key="6">
    <source>
        <dbReference type="PROSITE" id="PS50109"/>
    </source>
</evidence>
<evidence type="ECO:0000256" key="1">
    <source>
        <dbReference type="ARBA" id="ARBA00000085"/>
    </source>
</evidence>
<evidence type="ECO:0000256" key="4">
    <source>
        <dbReference type="ARBA" id="ARBA00022777"/>
    </source>
</evidence>
<dbReference type="PRINTS" id="PR00344">
    <property type="entry name" value="BCTRLSENSOR"/>
</dbReference>
<gene>
    <name evidence="8" type="ORF">FJZ47_07980</name>
</gene>
<dbReference type="EC" id="2.7.13.3" evidence="2"/>
<evidence type="ECO:0000259" key="7">
    <source>
        <dbReference type="PROSITE" id="PS50110"/>
    </source>
</evidence>
<keyword evidence="4" id="KW-0418">Kinase</keyword>
<evidence type="ECO:0000256" key="2">
    <source>
        <dbReference type="ARBA" id="ARBA00012438"/>
    </source>
</evidence>
<proteinExistence type="predicted"/>
<evidence type="ECO:0000313" key="9">
    <source>
        <dbReference type="Proteomes" id="UP000712673"/>
    </source>
</evidence>
<dbReference type="SUPFAM" id="SSF52172">
    <property type="entry name" value="CheY-like"/>
    <property type="match status" value="1"/>
</dbReference>
<reference evidence="8" key="1">
    <citation type="submission" date="2019-03" db="EMBL/GenBank/DDBJ databases">
        <title>Lake Tanganyika Metagenome-Assembled Genomes (MAGs).</title>
        <authorList>
            <person name="Tran P."/>
        </authorList>
    </citation>
    <scope>NUCLEOTIDE SEQUENCE</scope>
    <source>
        <strain evidence="8">K_DeepCast_65m_m2_066</strain>
    </source>
</reference>
<feature type="domain" description="Response regulatory" evidence="7">
    <location>
        <begin position="149"/>
        <end position="265"/>
    </location>
</feature>
<evidence type="ECO:0000256" key="5">
    <source>
        <dbReference type="PROSITE-ProRule" id="PRU00169"/>
    </source>
</evidence>
<dbReference type="PANTHER" id="PTHR43047:SF72">
    <property type="entry name" value="OSMOSENSING HISTIDINE PROTEIN KINASE SLN1"/>
    <property type="match status" value="1"/>
</dbReference>
<dbReference type="PROSITE" id="PS50110">
    <property type="entry name" value="RESPONSE_REGULATORY"/>
    <property type="match status" value="1"/>
</dbReference>
<protein>
    <recommendedName>
        <fullName evidence="2">histidine kinase</fullName>
        <ecNumber evidence="2">2.7.13.3</ecNumber>
    </recommendedName>
</protein>
<dbReference type="SMART" id="SM00387">
    <property type="entry name" value="HATPase_c"/>
    <property type="match status" value="1"/>
</dbReference>
<keyword evidence="3" id="KW-0808">Transferase</keyword>
<evidence type="ECO:0000256" key="3">
    <source>
        <dbReference type="ARBA" id="ARBA00022679"/>
    </source>
</evidence>
<comment type="caution">
    <text evidence="8">The sequence shown here is derived from an EMBL/GenBank/DDBJ whole genome shotgun (WGS) entry which is preliminary data.</text>
</comment>
<dbReference type="CDD" id="cd17546">
    <property type="entry name" value="REC_hyHK_CKI1_RcsC-like"/>
    <property type="match status" value="1"/>
</dbReference>